<gene>
    <name evidence="1" type="ORF">MVEN_00107400</name>
</gene>
<dbReference type="OrthoDB" id="10601917at2759"/>
<evidence type="ECO:0000313" key="2">
    <source>
        <dbReference type="Proteomes" id="UP000620124"/>
    </source>
</evidence>
<dbReference type="Proteomes" id="UP000620124">
    <property type="component" value="Unassembled WGS sequence"/>
</dbReference>
<dbReference type="EMBL" id="JACAZI010000001">
    <property type="protein sequence ID" value="KAF7372458.1"/>
    <property type="molecule type" value="Genomic_DNA"/>
</dbReference>
<proteinExistence type="predicted"/>
<organism evidence="1 2">
    <name type="scientific">Mycena venus</name>
    <dbReference type="NCBI Taxonomy" id="2733690"/>
    <lineage>
        <taxon>Eukaryota</taxon>
        <taxon>Fungi</taxon>
        <taxon>Dikarya</taxon>
        <taxon>Basidiomycota</taxon>
        <taxon>Agaricomycotina</taxon>
        <taxon>Agaricomycetes</taxon>
        <taxon>Agaricomycetidae</taxon>
        <taxon>Agaricales</taxon>
        <taxon>Marasmiineae</taxon>
        <taxon>Mycenaceae</taxon>
        <taxon>Mycena</taxon>
    </lineage>
</organism>
<name>A0A8H6Z519_9AGAR</name>
<evidence type="ECO:0000313" key="1">
    <source>
        <dbReference type="EMBL" id="KAF7372458.1"/>
    </source>
</evidence>
<dbReference type="AlphaFoldDB" id="A0A8H6Z519"/>
<accession>A0A8H6Z519</accession>
<keyword evidence="2" id="KW-1185">Reference proteome</keyword>
<comment type="caution">
    <text evidence="1">The sequence shown here is derived from an EMBL/GenBank/DDBJ whole genome shotgun (WGS) entry which is preliminary data.</text>
</comment>
<reference evidence="1" key="1">
    <citation type="submission" date="2020-05" db="EMBL/GenBank/DDBJ databases">
        <title>Mycena genomes resolve the evolution of fungal bioluminescence.</title>
        <authorList>
            <person name="Tsai I.J."/>
        </authorList>
    </citation>
    <scope>NUCLEOTIDE SEQUENCE</scope>
    <source>
        <strain evidence="1">CCC161011</strain>
    </source>
</reference>
<protein>
    <submittedName>
        <fullName evidence="1">Uncharacterized protein</fullName>
    </submittedName>
</protein>
<sequence length="456" mass="50868">MDEKEKTKRGDGKQVHTDTRHLLNIRGIPTTSQGTAPSLSYIFQYLQVNRVPGGPTMPEDNADDAEAFPIGATVWYTNEARQRVSVVIRRKWYDNYGREAWEFWDDHYSEVEIALSIAAGADPPRGIFGKNAAIAYCLSMKPRQRPLARYALSSRLTAPLASSYNVSIGPHVPPMSWDRRDRSSASTALLGTARARRGCCCPWFFLSTTTPAHPFRAHPLARRSGYAVPYILLLKLCTVPAVSEEISTGGTLLWSCMHLFAKNRRVHNAYCISRHDPLKRRGPRTLLPRLREVAHICPCTRSPFPNSLPPLWVRCALLQGPPVFAPSPLSCCARAAPARWRADLRTAAHVQRDIEACFPAADAPRSWRIAIGGAGCALHTQMRTSPWHAGERSVQYSGSVHAFWEPIPPPARAMGSKYRRNMTSTICIKTCFYAFKVLLIFEGKFAVVVVNDAEDI</sequence>